<name>A0A5J4V2E5_9EUKA</name>
<organism evidence="1 2">
    <name type="scientific">Streblomastix strix</name>
    <dbReference type="NCBI Taxonomy" id="222440"/>
    <lineage>
        <taxon>Eukaryota</taxon>
        <taxon>Metamonada</taxon>
        <taxon>Preaxostyla</taxon>
        <taxon>Oxymonadida</taxon>
        <taxon>Streblomastigidae</taxon>
        <taxon>Streblomastix</taxon>
    </lineage>
</organism>
<gene>
    <name evidence="1" type="ORF">EZS28_027903</name>
</gene>
<dbReference type="EMBL" id="SNRW01010434">
    <property type="protein sequence ID" value="KAA6376570.1"/>
    <property type="molecule type" value="Genomic_DNA"/>
</dbReference>
<dbReference type="Proteomes" id="UP000324800">
    <property type="component" value="Unassembled WGS sequence"/>
</dbReference>
<dbReference type="OrthoDB" id="10664118at2759"/>
<comment type="caution">
    <text evidence="1">The sequence shown here is derived from an EMBL/GenBank/DDBJ whole genome shotgun (WGS) entry which is preliminary data.</text>
</comment>
<feature type="non-terminal residue" evidence="1">
    <location>
        <position position="723"/>
    </location>
</feature>
<proteinExistence type="predicted"/>
<dbReference type="PROSITE" id="PS50096">
    <property type="entry name" value="IQ"/>
    <property type="match status" value="1"/>
</dbReference>
<reference evidence="1 2" key="1">
    <citation type="submission" date="2019-03" db="EMBL/GenBank/DDBJ databases">
        <title>Single cell metagenomics reveals metabolic interactions within the superorganism composed of flagellate Streblomastix strix and complex community of Bacteroidetes bacteria on its surface.</title>
        <authorList>
            <person name="Treitli S.C."/>
            <person name="Kolisko M."/>
            <person name="Husnik F."/>
            <person name="Keeling P."/>
            <person name="Hampl V."/>
        </authorList>
    </citation>
    <scope>NUCLEOTIDE SEQUENCE [LARGE SCALE GENOMIC DNA]</scope>
    <source>
        <strain evidence="1">ST1C</strain>
    </source>
</reference>
<dbReference type="AlphaFoldDB" id="A0A5J4V2E5"/>
<evidence type="ECO:0000313" key="2">
    <source>
        <dbReference type="Proteomes" id="UP000324800"/>
    </source>
</evidence>
<protein>
    <submittedName>
        <fullName evidence="1">Uncharacterized protein</fullName>
    </submittedName>
</protein>
<sequence length="723" mass="87274">MSAASQYYTRLGKDGKTAETIYEGRLKDSPHFADTPLPQGLNNTYEMKYNRLRRRDFYNEIVEVVPMEMSEIVRMMSIISHNVALHRPYTTIDRVKVDEQKQKQQNESRPQSSTLNTSQSLFSMIKKQNELVENQKKEAQSVMMQTLEMSDNKQIKKFDTKIKMIQKLLTSMANRQAEFISTAKTQTIRRTDQQMRKLERLFMTEEELLRDNAALTIQSEMRAIQDRKLYQKAADAIKRWRIRELNDFSAVMQGWIRQRTTYFAEVRRFHRKQGSRQLHESFLGWRDVIIRRKATNERNMKIRQEIAKKHAFILQKMCYQRWKKLTFSEFSMRKLDEKKTKRLAEIRSSMMEEALANGNVNDVTDQRVKKEYLKEKTVECIEIYNKRQVKATFGAWLKYIDMKHEKQELLQRAFQRFSEWAKMVYFHRLLNITREKKQKNLRRFGNRQNIRRAIYKKNRQIMIRFFKAWLKYAKPRQQAKKLGIQKVNDMLRNVWNALWIQVQKQHRIREVAVEAWIEATNAVPVFYFRRWRRYVDLRWAERRTITTIISFIERRGRKLRLQQSFTQWKSFTKDIHEYREKKQLEYDVFKRALLVEIKPQQNQKNQINNAVESSKDKYNRLKNGDQIDAHELIIGEMSNSLKIAQNSIIKREQEIAKRDELIAELRMKLVAMQQEQRKKNAMLNIIVQSAQEKEEKHQIQLEELVKKKMDQLYYQEQKINVEK</sequence>
<evidence type="ECO:0000313" key="1">
    <source>
        <dbReference type="EMBL" id="KAA6376570.1"/>
    </source>
</evidence>
<accession>A0A5J4V2E5</accession>